<dbReference type="EMBL" id="JAOYFB010000003">
    <property type="protein sequence ID" value="KAK4009679.1"/>
    <property type="molecule type" value="Genomic_DNA"/>
</dbReference>
<gene>
    <name evidence="1" type="ORF">OUZ56_018825</name>
</gene>
<reference evidence="1 2" key="1">
    <citation type="journal article" date="2023" name="Nucleic Acids Res.">
        <title>The hologenome of Daphnia magna reveals possible DNA methylation and microbiome-mediated evolution of the host genome.</title>
        <authorList>
            <person name="Chaturvedi A."/>
            <person name="Li X."/>
            <person name="Dhandapani V."/>
            <person name="Marshall H."/>
            <person name="Kissane S."/>
            <person name="Cuenca-Cambronero M."/>
            <person name="Asole G."/>
            <person name="Calvet F."/>
            <person name="Ruiz-Romero M."/>
            <person name="Marangio P."/>
            <person name="Guigo R."/>
            <person name="Rago D."/>
            <person name="Mirbahai L."/>
            <person name="Eastwood N."/>
            <person name="Colbourne J.K."/>
            <person name="Zhou J."/>
            <person name="Mallon E."/>
            <person name="Orsini L."/>
        </authorList>
    </citation>
    <scope>NUCLEOTIDE SEQUENCE [LARGE SCALE GENOMIC DNA]</scope>
    <source>
        <strain evidence="1">LRV0_1</strain>
    </source>
</reference>
<comment type="caution">
    <text evidence="1">The sequence shown here is derived from an EMBL/GenBank/DDBJ whole genome shotgun (WGS) entry which is preliminary data.</text>
</comment>
<name>A0ABQ9Z9U7_9CRUS</name>
<organism evidence="1 2">
    <name type="scientific">Daphnia magna</name>
    <dbReference type="NCBI Taxonomy" id="35525"/>
    <lineage>
        <taxon>Eukaryota</taxon>
        <taxon>Metazoa</taxon>
        <taxon>Ecdysozoa</taxon>
        <taxon>Arthropoda</taxon>
        <taxon>Crustacea</taxon>
        <taxon>Branchiopoda</taxon>
        <taxon>Diplostraca</taxon>
        <taxon>Cladocera</taxon>
        <taxon>Anomopoda</taxon>
        <taxon>Daphniidae</taxon>
        <taxon>Daphnia</taxon>
    </lineage>
</organism>
<accession>A0ABQ9Z9U7</accession>
<keyword evidence="2" id="KW-1185">Reference proteome</keyword>
<dbReference type="Proteomes" id="UP001234178">
    <property type="component" value="Unassembled WGS sequence"/>
</dbReference>
<evidence type="ECO:0000313" key="2">
    <source>
        <dbReference type="Proteomes" id="UP001234178"/>
    </source>
</evidence>
<evidence type="ECO:0000313" key="1">
    <source>
        <dbReference type="EMBL" id="KAK4009679.1"/>
    </source>
</evidence>
<protein>
    <submittedName>
        <fullName evidence="1">Uncharacterized protein</fullName>
    </submittedName>
</protein>
<proteinExistence type="predicted"/>
<sequence length="61" mass="7025">MGEFIQSLTSPCFDLQSDIRNYVKIMLVTLLNYSRSILATKEIARIRKPMEKGVNQFTVSE</sequence>